<accession>A0ABS0REN7</accession>
<dbReference type="RefSeq" id="WP_198278766.1">
    <property type="nucleotide sequence ID" value="NZ_BAAAIF010000032.1"/>
</dbReference>
<gene>
    <name evidence="1" type="ORF">JBF12_23415</name>
</gene>
<proteinExistence type="predicted"/>
<dbReference type="Proteomes" id="UP000638849">
    <property type="component" value="Unassembled WGS sequence"/>
</dbReference>
<comment type="caution">
    <text evidence="1">The sequence shown here is derived from an EMBL/GenBank/DDBJ whole genome shotgun (WGS) entry which is preliminary data.</text>
</comment>
<protein>
    <recommendedName>
        <fullName evidence="3">Resolvase/invertase-type recombinase catalytic domain-containing protein</fullName>
    </recommendedName>
</protein>
<keyword evidence="2" id="KW-1185">Reference proteome</keyword>
<name>A0ABS0REN7_9ACTN</name>
<organism evidence="1 2">
    <name type="scientific">Streptomyces javensis</name>
    <dbReference type="NCBI Taxonomy" id="114698"/>
    <lineage>
        <taxon>Bacteria</taxon>
        <taxon>Bacillati</taxon>
        <taxon>Actinomycetota</taxon>
        <taxon>Actinomycetes</taxon>
        <taxon>Kitasatosporales</taxon>
        <taxon>Streptomycetaceae</taxon>
        <taxon>Streptomyces</taxon>
        <taxon>Streptomyces violaceusniger group</taxon>
    </lineage>
</organism>
<evidence type="ECO:0000313" key="2">
    <source>
        <dbReference type="Proteomes" id="UP000638849"/>
    </source>
</evidence>
<evidence type="ECO:0008006" key="3">
    <source>
        <dbReference type="Google" id="ProtNLM"/>
    </source>
</evidence>
<evidence type="ECO:0000313" key="1">
    <source>
        <dbReference type="EMBL" id="MBI0315873.1"/>
    </source>
</evidence>
<reference evidence="1 2" key="1">
    <citation type="submission" date="2020-12" db="EMBL/GenBank/DDBJ databases">
        <authorList>
            <person name="Kusuma A.B."/>
            <person name="Nouioui I."/>
            <person name="Goodfellow M."/>
        </authorList>
    </citation>
    <scope>NUCLEOTIDE SEQUENCE [LARGE SCALE GENOMIC DNA]</scope>
    <source>
        <strain evidence="1 2">DSM 41764</strain>
    </source>
</reference>
<sequence length="149" mass="16373">MDSDATKPILAFIYDREVTAEDSAGDRILTCRQFARELGWTVSGQWVDRGSNAVALRRTFWTGMVAAMEHEGRDRRIICLVADWHRIAFDEAARNTLRQTVSEVGGVCVAVSDEQAPGNSRDVAMRRLRASGKQIGPGATLVRHDGATA</sequence>
<dbReference type="EMBL" id="JAEEAQ010000234">
    <property type="protein sequence ID" value="MBI0315873.1"/>
    <property type="molecule type" value="Genomic_DNA"/>
</dbReference>